<reference evidence="11" key="1">
    <citation type="submission" date="2016-09" db="EMBL/GenBank/DDBJ databases">
        <title>Acidihalobacter prosperus F5.</title>
        <authorList>
            <person name="Khaleque H.N."/>
            <person name="Ramsay J.P."/>
            <person name="Kaksonen A.H."/>
            <person name="Boxall N.J."/>
            <person name="Watkin E.L.J."/>
        </authorList>
    </citation>
    <scope>NUCLEOTIDE SEQUENCE [LARGE SCALE GENOMIC DNA]</scope>
    <source>
        <strain evidence="11">F5</strain>
    </source>
</reference>
<feature type="transmembrane region" description="Helical" evidence="5">
    <location>
        <begin position="227"/>
        <end position="249"/>
    </location>
</feature>
<keyword evidence="6" id="KW-0732">Signal</keyword>
<evidence type="ECO:0000259" key="7">
    <source>
        <dbReference type="Pfam" id="PF01957"/>
    </source>
</evidence>
<evidence type="ECO:0000259" key="9">
    <source>
        <dbReference type="Pfam" id="PF25145"/>
    </source>
</evidence>
<dbReference type="GO" id="GO:0016020">
    <property type="term" value="C:membrane"/>
    <property type="evidence" value="ECO:0007669"/>
    <property type="project" value="UniProtKB-SubCell"/>
</dbReference>
<dbReference type="SUPFAM" id="SSF52096">
    <property type="entry name" value="ClpP/crotonase"/>
    <property type="match status" value="1"/>
</dbReference>
<dbReference type="CDD" id="cd07020">
    <property type="entry name" value="Clp_protease_NfeD_1"/>
    <property type="match status" value="1"/>
</dbReference>
<proteinExistence type="predicted"/>
<dbReference type="SUPFAM" id="SSF141322">
    <property type="entry name" value="NfeD domain-like"/>
    <property type="match status" value="1"/>
</dbReference>
<feature type="transmembrane region" description="Helical" evidence="5">
    <location>
        <begin position="304"/>
        <end position="323"/>
    </location>
</feature>
<feature type="signal peptide" evidence="6">
    <location>
        <begin position="1"/>
        <end position="21"/>
    </location>
</feature>
<evidence type="ECO:0000256" key="6">
    <source>
        <dbReference type="SAM" id="SignalP"/>
    </source>
</evidence>
<evidence type="ECO:0000256" key="5">
    <source>
        <dbReference type="SAM" id="Phobius"/>
    </source>
</evidence>
<feature type="domain" description="NfeD integral membrane" evidence="8">
    <location>
        <begin position="235"/>
        <end position="350"/>
    </location>
</feature>
<keyword evidence="3 5" id="KW-1133">Transmembrane helix</keyword>
<feature type="transmembrane region" description="Helical" evidence="5">
    <location>
        <begin position="329"/>
        <end position="350"/>
    </location>
</feature>
<organism evidence="10 11">
    <name type="scientific">Acidihalobacter yilgarnensis</name>
    <dbReference type="NCBI Taxonomy" id="2819280"/>
    <lineage>
        <taxon>Bacteria</taxon>
        <taxon>Pseudomonadati</taxon>
        <taxon>Pseudomonadota</taxon>
        <taxon>Gammaproteobacteria</taxon>
        <taxon>Chromatiales</taxon>
        <taxon>Ectothiorhodospiraceae</taxon>
        <taxon>Acidihalobacter</taxon>
    </lineage>
</organism>
<dbReference type="Pfam" id="PF24961">
    <property type="entry name" value="NfeD_membrane"/>
    <property type="match status" value="1"/>
</dbReference>
<dbReference type="PANTHER" id="PTHR33507:SF4">
    <property type="entry name" value="NODULATION COMPETITIVENESS PROTEIN NFED"/>
    <property type="match status" value="1"/>
</dbReference>
<feature type="domain" description="NfeD1b N-terminal" evidence="9">
    <location>
        <begin position="33"/>
        <end position="187"/>
    </location>
</feature>
<evidence type="ECO:0000256" key="4">
    <source>
        <dbReference type="ARBA" id="ARBA00023136"/>
    </source>
</evidence>
<evidence type="ECO:0000259" key="8">
    <source>
        <dbReference type="Pfam" id="PF24961"/>
    </source>
</evidence>
<keyword evidence="4 5" id="KW-0472">Membrane</keyword>
<evidence type="ECO:0000313" key="10">
    <source>
        <dbReference type="EMBL" id="AOU99592.1"/>
    </source>
</evidence>
<dbReference type="InterPro" id="IPR029045">
    <property type="entry name" value="ClpP/crotonase-like_dom_sf"/>
</dbReference>
<feature type="chain" id="PRO_5009108414" evidence="6">
    <location>
        <begin position="22"/>
        <end position="423"/>
    </location>
</feature>
<protein>
    <submittedName>
        <fullName evidence="10">Uncharacterized protein</fullName>
    </submittedName>
</protein>
<sequence length="423" mass="43870">MSALFTLICCLALPVAASASAGVAVVMTLNGAIGPASVRYLTRGLARAADQDARLVVLEIDTPGGLASSTQSIVRAILHSPVPVAGLVFPAGARAASAGTYILYACPVAAMSPATHLGAATPIAMGKSDTADPAARKRLSDAAASLRALATRYGRNVDWGAAAVHKGASLTAAEAQRMHVIDLVATSPEALILALDGRRVRVGDGWQTLKTADLTVERDPPGWQDQLLALIADPNVAYLLLLIGFYGIVFELAGPGLILPGTVGAISLILALFALQALPIDYAGLGLMLLGIGLMVGETFVAGFGVLGLGGVVAFTAGSLLLFDTHDIRVSLPMIGGTAAISAGFFLWLIGRLIRLRRRGAVTGREAILGAQGVVTEDFTGHGHIHLHGELWQANCNLPLRRDQRVRVVAIDGLELTVTPEEN</sequence>
<dbReference type="InterPro" id="IPR056738">
    <property type="entry name" value="NfeD1b_N"/>
</dbReference>
<dbReference type="Proteomes" id="UP000095401">
    <property type="component" value="Chromosome"/>
</dbReference>
<dbReference type="Pfam" id="PF01957">
    <property type="entry name" value="NfeD"/>
    <property type="match status" value="1"/>
</dbReference>
<evidence type="ECO:0000256" key="1">
    <source>
        <dbReference type="ARBA" id="ARBA00004141"/>
    </source>
</evidence>
<keyword evidence="11" id="KW-1185">Reference proteome</keyword>
<dbReference type="InterPro" id="IPR002810">
    <property type="entry name" value="NfeD-like_C"/>
</dbReference>
<gene>
    <name evidence="10" type="ORF">BI364_06100</name>
</gene>
<evidence type="ECO:0000313" key="11">
    <source>
        <dbReference type="Proteomes" id="UP000095401"/>
    </source>
</evidence>
<dbReference type="InterPro" id="IPR012340">
    <property type="entry name" value="NA-bd_OB-fold"/>
</dbReference>
<name>A0A1D8ISV0_9GAMM</name>
<dbReference type="Gene3D" id="2.40.50.140">
    <property type="entry name" value="Nucleic acid-binding proteins"/>
    <property type="match status" value="1"/>
</dbReference>
<dbReference type="KEGG" id="aprs:BI364_06100"/>
<comment type="subcellular location">
    <subcellularLocation>
        <location evidence="1">Membrane</location>
        <topology evidence="1">Multi-pass membrane protein</topology>
    </subcellularLocation>
</comment>
<evidence type="ECO:0000256" key="3">
    <source>
        <dbReference type="ARBA" id="ARBA00022989"/>
    </source>
</evidence>
<dbReference type="AlphaFoldDB" id="A0A1D8ISV0"/>
<dbReference type="PANTHER" id="PTHR33507">
    <property type="entry name" value="INNER MEMBRANE PROTEIN YBBJ"/>
    <property type="match status" value="1"/>
</dbReference>
<accession>A0A1D8ISV0</accession>
<evidence type="ECO:0000256" key="2">
    <source>
        <dbReference type="ARBA" id="ARBA00022692"/>
    </source>
</evidence>
<feature type="transmembrane region" description="Helical" evidence="5">
    <location>
        <begin position="280"/>
        <end position="297"/>
    </location>
</feature>
<dbReference type="Gene3D" id="3.90.226.10">
    <property type="entry name" value="2-enoyl-CoA Hydratase, Chain A, domain 1"/>
    <property type="match status" value="1"/>
</dbReference>
<keyword evidence="2 5" id="KW-0812">Transmembrane</keyword>
<dbReference type="Pfam" id="PF25145">
    <property type="entry name" value="NfeD1b_N"/>
    <property type="match status" value="1"/>
</dbReference>
<feature type="domain" description="NfeD-like C-terminal" evidence="7">
    <location>
        <begin position="366"/>
        <end position="420"/>
    </location>
</feature>
<dbReference type="InterPro" id="IPR056739">
    <property type="entry name" value="NfeD_membrane"/>
</dbReference>
<dbReference type="EMBL" id="CP017415">
    <property type="protein sequence ID" value="AOU99592.1"/>
    <property type="molecule type" value="Genomic_DNA"/>
</dbReference>
<dbReference type="InterPro" id="IPR052165">
    <property type="entry name" value="Membrane_assoc_protease"/>
</dbReference>